<organism evidence="2 3">
    <name type="scientific">Microbulbifer epialgicus</name>
    <dbReference type="NCBI Taxonomy" id="393907"/>
    <lineage>
        <taxon>Bacteria</taxon>
        <taxon>Pseudomonadati</taxon>
        <taxon>Pseudomonadota</taxon>
        <taxon>Gammaproteobacteria</taxon>
        <taxon>Cellvibrionales</taxon>
        <taxon>Microbulbiferaceae</taxon>
        <taxon>Microbulbifer</taxon>
    </lineage>
</organism>
<name>A0ABV4NUM0_9GAMM</name>
<protein>
    <recommendedName>
        <fullName evidence="4">Membrane domain of glycerophosphoryl diester phosphodiesterase</fullName>
    </recommendedName>
</protein>
<feature type="transmembrane region" description="Helical" evidence="1">
    <location>
        <begin position="201"/>
        <end position="234"/>
    </location>
</feature>
<evidence type="ECO:0000313" key="3">
    <source>
        <dbReference type="Proteomes" id="UP001569428"/>
    </source>
</evidence>
<feature type="transmembrane region" description="Helical" evidence="1">
    <location>
        <begin position="95"/>
        <end position="117"/>
    </location>
</feature>
<dbReference type="RefSeq" id="WP_371837383.1">
    <property type="nucleotide sequence ID" value="NZ_JBGMEK010000003.1"/>
</dbReference>
<dbReference type="Proteomes" id="UP001569428">
    <property type="component" value="Unassembled WGS sequence"/>
</dbReference>
<keyword evidence="1" id="KW-0472">Membrane</keyword>
<dbReference type="PANTHER" id="PTHR40076">
    <property type="entry name" value="MEMBRANE PROTEIN-RELATED"/>
    <property type="match status" value="1"/>
</dbReference>
<sequence length="248" mass="27086">MSDIYKAPESELTNREENSDFGSIEKGIAGDYSFSIGEAISEGWQLSKGKKRTVWLGMLLYMIAATAISFIIALITGYPVFDFEGTTEVSLATSTIYNVLVTFVEMPLAAGLMMIGIKIARGSETSGTEVFAHFDKIIPLIITNIIMGILILIGLFLLVIPGIYLMVAYMFAIPLIVDQNLGPWQALETSRKAITKNWFSFFGFTIATILILLAGFLALLIGAIWTLPLFFIAIGVAYRKVFGAPQGA</sequence>
<evidence type="ECO:0008006" key="4">
    <source>
        <dbReference type="Google" id="ProtNLM"/>
    </source>
</evidence>
<evidence type="ECO:0000256" key="1">
    <source>
        <dbReference type="SAM" id="Phobius"/>
    </source>
</evidence>
<feature type="transmembrane region" description="Helical" evidence="1">
    <location>
        <begin position="163"/>
        <end position="181"/>
    </location>
</feature>
<gene>
    <name evidence="2" type="ORF">ACCI49_02450</name>
</gene>
<feature type="transmembrane region" description="Helical" evidence="1">
    <location>
        <begin position="137"/>
        <end position="157"/>
    </location>
</feature>
<dbReference type="PANTHER" id="PTHR40076:SF1">
    <property type="entry name" value="MEMBRANE PROTEIN"/>
    <property type="match status" value="1"/>
</dbReference>
<dbReference type="InterPro" id="IPR010380">
    <property type="entry name" value="DUF975"/>
</dbReference>
<keyword evidence="3" id="KW-1185">Reference proteome</keyword>
<feature type="transmembrane region" description="Helical" evidence="1">
    <location>
        <begin position="54"/>
        <end position="75"/>
    </location>
</feature>
<dbReference type="EMBL" id="JBGMEK010000003">
    <property type="protein sequence ID" value="MFA0809767.1"/>
    <property type="molecule type" value="Genomic_DNA"/>
</dbReference>
<proteinExistence type="predicted"/>
<evidence type="ECO:0000313" key="2">
    <source>
        <dbReference type="EMBL" id="MFA0809767.1"/>
    </source>
</evidence>
<keyword evidence="1" id="KW-1133">Transmembrane helix</keyword>
<accession>A0ABV4NUM0</accession>
<keyword evidence="1" id="KW-0812">Transmembrane</keyword>
<comment type="caution">
    <text evidence="2">The sequence shown here is derived from an EMBL/GenBank/DDBJ whole genome shotgun (WGS) entry which is preliminary data.</text>
</comment>
<reference evidence="2 3" key="1">
    <citation type="submission" date="2024-08" db="EMBL/GenBank/DDBJ databases">
        <authorList>
            <person name="Ishaq N."/>
        </authorList>
    </citation>
    <scope>NUCLEOTIDE SEQUENCE [LARGE SCALE GENOMIC DNA]</scope>
    <source>
        <strain evidence="2 3">DSM 18651</strain>
    </source>
</reference>